<dbReference type="InterPro" id="IPR011008">
    <property type="entry name" value="Dimeric_a/b-barrel"/>
</dbReference>
<sequence length="157" mass="17781">MEKIDKLDRQILEIISQNARIPFRDVADQCGVSRAAIHQRVQRMVENNVITGSGYHVNPKILGYAASAYIGVKLEKGSMYKNVIPEFEKIPEITECHFTTGPYTLLVKLYAKDNEHLMDLLNNKIQEIPGVVATETMISLSQSVKREIPIIKESPRE</sequence>
<dbReference type="Pfam" id="PF13412">
    <property type="entry name" value="HTH_24"/>
    <property type="match status" value="1"/>
</dbReference>
<keyword evidence="1" id="KW-0805">Transcription regulation</keyword>
<dbReference type="GO" id="GO:0005829">
    <property type="term" value="C:cytosol"/>
    <property type="evidence" value="ECO:0007669"/>
    <property type="project" value="TreeGrafter"/>
</dbReference>
<dbReference type="GO" id="GO:0043565">
    <property type="term" value="F:sequence-specific DNA binding"/>
    <property type="evidence" value="ECO:0007669"/>
    <property type="project" value="InterPro"/>
</dbReference>
<dbReference type="KEGG" id="pmuc:ING2E5A_0132"/>
<dbReference type="PRINTS" id="PR00033">
    <property type="entry name" value="HTHASNC"/>
</dbReference>
<dbReference type="SMART" id="SM00344">
    <property type="entry name" value="HTH_ASNC"/>
    <property type="match status" value="1"/>
</dbReference>
<dbReference type="Gene3D" id="3.30.70.920">
    <property type="match status" value="1"/>
</dbReference>
<organism evidence="5 6">
    <name type="scientific">Petrimonas mucosa</name>
    <dbReference type="NCBI Taxonomy" id="1642646"/>
    <lineage>
        <taxon>Bacteria</taxon>
        <taxon>Pseudomonadati</taxon>
        <taxon>Bacteroidota</taxon>
        <taxon>Bacteroidia</taxon>
        <taxon>Bacteroidales</taxon>
        <taxon>Dysgonomonadaceae</taxon>
        <taxon>Petrimonas</taxon>
    </lineage>
</organism>
<name>A0A1G4G364_9BACT</name>
<dbReference type="GO" id="GO:0043200">
    <property type="term" value="P:response to amino acid"/>
    <property type="evidence" value="ECO:0007669"/>
    <property type="project" value="TreeGrafter"/>
</dbReference>
<dbReference type="AlphaFoldDB" id="A0A1G4G364"/>
<dbReference type="InterPro" id="IPR036388">
    <property type="entry name" value="WH-like_DNA-bd_sf"/>
</dbReference>
<dbReference type="EMBL" id="LT608328">
    <property type="protein sequence ID" value="SCM55217.1"/>
    <property type="molecule type" value="Genomic_DNA"/>
</dbReference>
<dbReference type="PANTHER" id="PTHR30154:SF34">
    <property type="entry name" value="TRANSCRIPTIONAL REGULATOR AZLB"/>
    <property type="match status" value="1"/>
</dbReference>
<dbReference type="InterPro" id="IPR019888">
    <property type="entry name" value="Tscrpt_reg_AsnC-like"/>
</dbReference>
<evidence type="ECO:0000313" key="5">
    <source>
        <dbReference type="EMBL" id="SCM55217.1"/>
    </source>
</evidence>
<dbReference type="InterPro" id="IPR036390">
    <property type="entry name" value="WH_DNA-bd_sf"/>
</dbReference>
<dbReference type="InterPro" id="IPR019887">
    <property type="entry name" value="Tscrpt_reg_AsnC/Lrp_C"/>
</dbReference>
<dbReference type="SUPFAM" id="SSF46785">
    <property type="entry name" value="Winged helix' DNA-binding domain"/>
    <property type="match status" value="1"/>
</dbReference>
<evidence type="ECO:0000256" key="3">
    <source>
        <dbReference type="ARBA" id="ARBA00023163"/>
    </source>
</evidence>
<keyword evidence="3" id="KW-0804">Transcription</keyword>
<dbReference type="SUPFAM" id="SSF54909">
    <property type="entry name" value="Dimeric alpha+beta barrel"/>
    <property type="match status" value="1"/>
</dbReference>
<dbReference type="PROSITE" id="PS50956">
    <property type="entry name" value="HTH_ASNC_2"/>
    <property type="match status" value="1"/>
</dbReference>
<dbReference type="InterPro" id="IPR000485">
    <property type="entry name" value="AsnC-type_HTH_dom"/>
</dbReference>
<evidence type="ECO:0000256" key="2">
    <source>
        <dbReference type="ARBA" id="ARBA00023125"/>
    </source>
</evidence>
<evidence type="ECO:0000259" key="4">
    <source>
        <dbReference type="PROSITE" id="PS50956"/>
    </source>
</evidence>
<feature type="domain" description="HTH asnC-type" evidence="4">
    <location>
        <begin position="4"/>
        <end position="65"/>
    </location>
</feature>
<keyword evidence="6" id="KW-1185">Reference proteome</keyword>
<dbReference type="Pfam" id="PF01037">
    <property type="entry name" value="AsnC_trans_reg"/>
    <property type="match status" value="1"/>
</dbReference>
<keyword evidence="2" id="KW-0238">DNA-binding</keyword>
<evidence type="ECO:0000256" key="1">
    <source>
        <dbReference type="ARBA" id="ARBA00023015"/>
    </source>
</evidence>
<gene>
    <name evidence="5" type="primary">asnC1</name>
    <name evidence="5" type="ORF">ING2E5A_0132</name>
</gene>
<evidence type="ECO:0000313" key="6">
    <source>
        <dbReference type="Proteomes" id="UP000178485"/>
    </source>
</evidence>
<proteinExistence type="predicted"/>
<dbReference type="Gene3D" id="1.10.10.10">
    <property type="entry name" value="Winged helix-like DNA-binding domain superfamily/Winged helix DNA-binding domain"/>
    <property type="match status" value="1"/>
</dbReference>
<dbReference type="RefSeq" id="WP_071135746.1">
    <property type="nucleotide sequence ID" value="NZ_DUQN01000063.1"/>
</dbReference>
<dbReference type="STRING" id="1642646.ING2E5A_0132"/>
<accession>A0A1G4G364</accession>
<dbReference type="PANTHER" id="PTHR30154">
    <property type="entry name" value="LEUCINE-RESPONSIVE REGULATORY PROTEIN"/>
    <property type="match status" value="1"/>
</dbReference>
<reference evidence="5 6" key="1">
    <citation type="submission" date="2016-08" db="EMBL/GenBank/DDBJ databases">
        <authorList>
            <person name="Seilhamer J.J."/>
        </authorList>
    </citation>
    <scope>NUCLEOTIDE SEQUENCE [LARGE SCALE GENOMIC DNA]</scope>
    <source>
        <strain evidence="5">ING2-E5A</strain>
    </source>
</reference>
<protein>
    <submittedName>
        <fullName evidence="5">Regulatory protein AsnC</fullName>
    </submittedName>
</protein>
<dbReference type="Proteomes" id="UP000178485">
    <property type="component" value="Chromosome i"/>
</dbReference>